<reference evidence="4" key="1">
    <citation type="submission" date="2020-10" db="EMBL/GenBank/DDBJ databases">
        <authorList>
            <person name="Gilroy R."/>
        </authorList>
    </citation>
    <scope>NUCLEOTIDE SEQUENCE</scope>
    <source>
        <strain evidence="4">CHK181-108</strain>
    </source>
</reference>
<comment type="caution">
    <text evidence="4">The sequence shown here is derived from an EMBL/GenBank/DDBJ whole genome shotgun (WGS) entry which is preliminary data.</text>
</comment>
<name>A0A9D1H0T4_9FIRM</name>
<dbReference type="EC" id="3.4.22.71" evidence="4"/>
<evidence type="ECO:0000256" key="2">
    <source>
        <dbReference type="PIRSR" id="PIRSR605754-1"/>
    </source>
</evidence>
<feature type="active site" description="Proton donor/acceptor" evidence="2">
    <location>
        <position position="163"/>
    </location>
</feature>
<dbReference type="NCBIfam" id="TIGR03064">
    <property type="entry name" value="sortase_srtB"/>
    <property type="match status" value="1"/>
</dbReference>
<protein>
    <submittedName>
        <fullName evidence="4">Class B sortase</fullName>
        <ecNumber evidence="4">3.4.22.71</ecNumber>
    </submittedName>
</protein>
<keyword evidence="1 4" id="KW-0378">Hydrolase</keyword>
<evidence type="ECO:0000313" key="5">
    <source>
        <dbReference type="Proteomes" id="UP000824165"/>
    </source>
</evidence>
<feature type="compositionally biased region" description="Acidic residues" evidence="3">
    <location>
        <begin position="69"/>
        <end position="79"/>
    </location>
</feature>
<dbReference type="PROSITE" id="PS51257">
    <property type="entry name" value="PROKAR_LIPOPROTEIN"/>
    <property type="match status" value="1"/>
</dbReference>
<evidence type="ECO:0000313" key="4">
    <source>
        <dbReference type="EMBL" id="HIT84457.1"/>
    </source>
</evidence>
<dbReference type="CDD" id="cd05826">
    <property type="entry name" value="Sortase_B"/>
    <property type="match status" value="1"/>
</dbReference>
<accession>A0A9D1H0T4</accession>
<gene>
    <name evidence="4" type="primary">srtB</name>
    <name evidence="4" type="ORF">IAA60_00990</name>
</gene>
<dbReference type="AlphaFoldDB" id="A0A9D1H0T4"/>
<dbReference type="GO" id="GO:0016787">
    <property type="term" value="F:hydrolase activity"/>
    <property type="evidence" value="ECO:0007669"/>
    <property type="project" value="UniProtKB-KW"/>
</dbReference>
<reference evidence="4" key="2">
    <citation type="journal article" date="2021" name="PeerJ">
        <title>Extensive microbial diversity within the chicken gut microbiome revealed by metagenomics and culture.</title>
        <authorList>
            <person name="Gilroy R."/>
            <person name="Ravi A."/>
            <person name="Getino M."/>
            <person name="Pursley I."/>
            <person name="Horton D.L."/>
            <person name="Alikhan N.F."/>
            <person name="Baker D."/>
            <person name="Gharbi K."/>
            <person name="Hall N."/>
            <person name="Watson M."/>
            <person name="Adriaenssens E.M."/>
            <person name="Foster-Nyarko E."/>
            <person name="Jarju S."/>
            <person name="Secka A."/>
            <person name="Antonio M."/>
            <person name="Oren A."/>
            <person name="Chaudhuri R.R."/>
            <person name="La Ragione R."/>
            <person name="Hildebrand F."/>
            <person name="Pallen M.J."/>
        </authorList>
    </citation>
    <scope>NUCLEOTIDE SEQUENCE</scope>
    <source>
        <strain evidence="4">CHK181-108</strain>
    </source>
</reference>
<feature type="region of interest" description="Disordered" evidence="3">
    <location>
        <begin position="56"/>
        <end position="80"/>
    </location>
</feature>
<dbReference type="Gene3D" id="2.40.260.10">
    <property type="entry name" value="Sortase"/>
    <property type="match status" value="1"/>
</dbReference>
<evidence type="ECO:0000256" key="3">
    <source>
        <dbReference type="SAM" id="MobiDB-lite"/>
    </source>
</evidence>
<dbReference type="InterPro" id="IPR005754">
    <property type="entry name" value="Sortase"/>
</dbReference>
<dbReference type="SUPFAM" id="SSF63817">
    <property type="entry name" value="Sortase"/>
    <property type="match status" value="1"/>
</dbReference>
<sequence>MRYTEGKGRNEKAWPKRIVLILSLCVLAACAAYLGKYFYESCRAANDIEEIRELVDEGGGGDAPKEEAQPEPEAESEEPLQERYAENGMLLGYYNAYRKNSDMAGWVSIPGTKIDYPVMHRAGDNEFYLHRNFDKEYQYSGLPFIDGDCDLSLPSDNIIIYAHNMRDGSMFAHLLDYEDRDFFEAHPKVKFDTNYKRGEYAVFAVFSTKVGAPDEFKYYSKTMFKDKNDFEEYVKEAKERSFYDTGVDVSYGDALLTLSTCSYSRSNERTVVMAKKLF</sequence>
<dbReference type="Proteomes" id="UP000824165">
    <property type="component" value="Unassembled WGS sequence"/>
</dbReference>
<dbReference type="EMBL" id="DVLU01000007">
    <property type="protein sequence ID" value="HIT84457.1"/>
    <property type="molecule type" value="Genomic_DNA"/>
</dbReference>
<proteinExistence type="predicted"/>
<dbReference type="InterPro" id="IPR023365">
    <property type="entry name" value="Sortase_dom-sf"/>
</dbReference>
<dbReference type="Pfam" id="PF04203">
    <property type="entry name" value="Sortase"/>
    <property type="match status" value="1"/>
</dbReference>
<feature type="active site" description="Acyl-thioester intermediate" evidence="2">
    <location>
        <position position="261"/>
    </location>
</feature>
<dbReference type="InterPro" id="IPR009835">
    <property type="entry name" value="SrtB"/>
</dbReference>
<organism evidence="4 5">
    <name type="scientific">Candidatus Ornithomonoglobus intestinigallinarum</name>
    <dbReference type="NCBI Taxonomy" id="2840894"/>
    <lineage>
        <taxon>Bacteria</taxon>
        <taxon>Bacillati</taxon>
        <taxon>Bacillota</taxon>
        <taxon>Clostridia</taxon>
        <taxon>Candidatus Ornithomonoglobus</taxon>
    </lineage>
</organism>
<evidence type="ECO:0000256" key="1">
    <source>
        <dbReference type="ARBA" id="ARBA00022801"/>
    </source>
</evidence>